<name>A0A941IQR8_9ACTN</name>
<sequence>LPPLHSPSLDPDTAPAVLPAWALHRVVTEYATPHQSVVAADSRGFCNDNRILAYQPLPDRHDPHTATRPRPRRGKVHLAVLEIQNSPEETLEHHPLDLLYEFANPALRAAACHLAPGGILAIALSAPAPGTAAASTST</sequence>
<dbReference type="Proteomes" id="UP000676325">
    <property type="component" value="Unassembled WGS sequence"/>
</dbReference>
<reference evidence="1" key="1">
    <citation type="submission" date="2021-04" db="EMBL/GenBank/DDBJ databases">
        <title>Genome based classification of Actinospica acidithermotolerans sp. nov., an actinobacterium isolated from an Indonesian hot spring.</title>
        <authorList>
            <person name="Kusuma A.B."/>
            <person name="Putra K.E."/>
            <person name="Nafisah S."/>
            <person name="Loh J."/>
            <person name="Nouioui I."/>
            <person name="Goodfellow M."/>
        </authorList>
    </citation>
    <scope>NUCLEOTIDE SEQUENCE</scope>
    <source>
        <strain evidence="1">MGRD01-02</strain>
    </source>
</reference>
<dbReference type="RefSeq" id="WP_212522664.1">
    <property type="nucleotide sequence ID" value="NZ_JAGSOH010000377.1"/>
</dbReference>
<keyword evidence="2" id="KW-1185">Reference proteome</keyword>
<accession>A0A941IQR8</accession>
<proteinExistence type="predicted"/>
<dbReference type="AlphaFoldDB" id="A0A941IQR8"/>
<evidence type="ECO:0000313" key="2">
    <source>
        <dbReference type="Proteomes" id="UP000676325"/>
    </source>
</evidence>
<evidence type="ECO:0000313" key="1">
    <source>
        <dbReference type="EMBL" id="MBR7831581.1"/>
    </source>
</evidence>
<organism evidence="1 2">
    <name type="scientific">Actinospica acidithermotolerans</name>
    <dbReference type="NCBI Taxonomy" id="2828514"/>
    <lineage>
        <taxon>Bacteria</taxon>
        <taxon>Bacillati</taxon>
        <taxon>Actinomycetota</taxon>
        <taxon>Actinomycetes</taxon>
        <taxon>Catenulisporales</taxon>
        <taxon>Actinospicaceae</taxon>
        <taxon>Actinospica</taxon>
    </lineage>
</organism>
<comment type="caution">
    <text evidence="1">The sequence shown here is derived from an EMBL/GenBank/DDBJ whole genome shotgun (WGS) entry which is preliminary data.</text>
</comment>
<protein>
    <submittedName>
        <fullName evidence="1">Uncharacterized protein</fullName>
    </submittedName>
</protein>
<gene>
    <name evidence="1" type="ORF">KDK95_35165</name>
</gene>
<feature type="non-terminal residue" evidence="1">
    <location>
        <position position="138"/>
    </location>
</feature>
<feature type="non-terminal residue" evidence="1">
    <location>
        <position position="1"/>
    </location>
</feature>
<dbReference type="EMBL" id="JAGSOH010000377">
    <property type="protein sequence ID" value="MBR7831581.1"/>
    <property type="molecule type" value="Genomic_DNA"/>
</dbReference>